<gene>
    <name evidence="7" type="ORF">CONPUDRAFT_124863</name>
</gene>
<comment type="cofactor">
    <cofactor evidence="1">
        <name>Zn(2+)</name>
        <dbReference type="ChEBI" id="CHEBI:29105"/>
    </cofactor>
</comment>
<accession>A0A5M3MLS2</accession>
<evidence type="ECO:0000256" key="2">
    <source>
        <dbReference type="ARBA" id="ARBA00007749"/>
    </source>
</evidence>
<dbReference type="AlphaFoldDB" id="A0A5M3MLS2"/>
<keyword evidence="5" id="KW-0862">Zinc</keyword>
<dbReference type="PANTHER" id="PTHR42978:SF2">
    <property type="entry name" value="102 KBASES UNSTABLE REGION: FROM 1 TO 119443"/>
    <property type="match status" value="1"/>
</dbReference>
<dbReference type="KEGG" id="cput:CONPUDRAFT_124863"/>
<dbReference type="GeneID" id="19199856"/>
<keyword evidence="4 7" id="KW-0378">Hydrolase</keyword>
<evidence type="ECO:0000313" key="8">
    <source>
        <dbReference type="Proteomes" id="UP000053558"/>
    </source>
</evidence>
<proteinExistence type="inferred from homology"/>
<dbReference type="SMART" id="SM00849">
    <property type="entry name" value="Lactamase_B"/>
    <property type="match status" value="1"/>
</dbReference>
<comment type="similarity">
    <text evidence="2">Belongs to the metallo-beta-lactamase superfamily.</text>
</comment>
<keyword evidence="8" id="KW-1185">Reference proteome</keyword>
<comment type="caution">
    <text evidence="7">The sequence shown here is derived from an EMBL/GenBank/DDBJ whole genome shotgun (WGS) entry which is preliminary data.</text>
</comment>
<dbReference type="OrthoDB" id="10250730at2759"/>
<dbReference type="CDD" id="cd07730">
    <property type="entry name" value="metallo-hydrolase-like_MBL-fold"/>
    <property type="match status" value="1"/>
</dbReference>
<keyword evidence="3" id="KW-0479">Metal-binding</keyword>
<evidence type="ECO:0000259" key="6">
    <source>
        <dbReference type="SMART" id="SM00849"/>
    </source>
</evidence>
<name>A0A5M3MLS2_CONPW</name>
<dbReference type="Pfam" id="PF00753">
    <property type="entry name" value="Lactamase_B"/>
    <property type="match status" value="1"/>
</dbReference>
<evidence type="ECO:0000256" key="1">
    <source>
        <dbReference type="ARBA" id="ARBA00001947"/>
    </source>
</evidence>
<sequence>MSSGSPVSLPPCAQNQSYMDVSALDGGRLALPAWLILGGIPKGSSERIDMPSISFLLRHSASGRRVVYDLGIPRREDLSTLPGFEAFNKALSSDEDEPCLLRHHTFPGDGCVEDSLIKGGVLPEEVDVVIISHLHWDHIGDARPFTKADFILGAEAKGTIAGEDLQTRKPIVVPISAPAERMHFITEWETSIGGLRVHDFFGDGSMYVLDTPGHLPGHVAVLARTSPDGAWILLVGDTVHHRSILNGERDFASHDDGHGGIMCAHVDPELTRDTMRKLKALEDMPRVQLLLAHEDIDKDVFLPGKFVPLA</sequence>
<evidence type="ECO:0000256" key="4">
    <source>
        <dbReference type="ARBA" id="ARBA00022801"/>
    </source>
</evidence>
<dbReference type="SUPFAM" id="SSF56281">
    <property type="entry name" value="Metallo-hydrolase/oxidoreductase"/>
    <property type="match status" value="1"/>
</dbReference>
<dbReference type="OMA" id="YMGGDAC"/>
<dbReference type="InterPro" id="IPR051013">
    <property type="entry name" value="MBL_superfamily_lactonases"/>
</dbReference>
<dbReference type="InterPro" id="IPR001279">
    <property type="entry name" value="Metallo-B-lactamas"/>
</dbReference>
<feature type="domain" description="Metallo-beta-lactamase" evidence="6">
    <location>
        <begin position="51"/>
        <end position="293"/>
    </location>
</feature>
<dbReference type="GO" id="GO:0046872">
    <property type="term" value="F:metal ion binding"/>
    <property type="evidence" value="ECO:0007669"/>
    <property type="project" value="UniProtKB-KW"/>
</dbReference>
<dbReference type="RefSeq" id="XP_007769186.1">
    <property type="nucleotide sequence ID" value="XM_007770996.1"/>
</dbReference>
<reference evidence="8" key="1">
    <citation type="journal article" date="2012" name="Science">
        <title>The Paleozoic origin of enzymatic lignin decomposition reconstructed from 31 fungal genomes.</title>
        <authorList>
            <person name="Floudas D."/>
            <person name="Binder M."/>
            <person name="Riley R."/>
            <person name="Barry K."/>
            <person name="Blanchette R.A."/>
            <person name="Henrissat B."/>
            <person name="Martinez A.T."/>
            <person name="Otillar R."/>
            <person name="Spatafora J.W."/>
            <person name="Yadav J.S."/>
            <person name="Aerts A."/>
            <person name="Benoit I."/>
            <person name="Boyd A."/>
            <person name="Carlson A."/>
            <person name="Copeland A."/>
            <person name="Coutinho P.M."/>
            <person name="de Vries R.P."/>
            <person name="Ferreira P."/>
            <person name="Findley K."/>
            <person name="Foster B."/>
            <person name="Gaskell J."/>
            <person name="Glotzer D."/>
            <person name="Gorecki P."/>
            <person name="Heitman J."/>
            <person name="Hesse C."/>
            <person name="Hori C."/>
            <person name="Igarashi K."/>
            <person name="Jurgens J.A."/>
            <person name="Kallen N."/>
            <person name="Kersten P."/>
            <person name="Kohler A."/>
            <person name="Kuees U."/>
            <person name="Kumar T.K.A."/>
            <person name="Kuo A."/>
            <person name="LaButti K."/>
            <person name="Larrondo L.F."/>
            <person name="Lindquist E."/>
            <person name="Ling A."/>
            <person name="Lombard V."/>
            <person name="Lucas S."/>
            <person name="Lundell T."/>
            <person name="Martin R."/>
            <person name="McLaughlin D.J."/>
            <person name="Morgenstern I."/>
            <person name="Morin E."/>
            <person name="Murat C."/>
            <person name="Nagy L.G."/>
            <person name="Nolan M."/>
            <person name="Ohm R.A."/>
            <person name="Patyshakuliyeva A."/>
            <person name="Rokas A."/>
            <person name="Ruiz-Duenas F.J."/>
            <person name="Sabat G."/>
            <person name="Salamov A."/>
            <person name="Samejima M."/>
            <person name="Schmutz J."/>
            <person name="Slot J.C."/>
            <person name="St John F."/>
            <person name="Stenlid J."/>
            <person name="Sun H."/>
            <person name="Sun S."/>
            <person name="Syed K."/>
            <person name="Tsang A."/>
            <person name="Wiebenga A."/>
            <person name="Young D."/>
            <person name="Pisabarro A."/>
            <person name="Eastwood D.C."/>
            <person name="Martin F."/>
            <person name="Cullen D."/>
            <person name="Grigoriev I.V."/>
            <person name="Hibbett D.S."/>
        </authorList>
    </citation>
    <scope>NUCLEOTIDE SEQUENCE [LARGE SCALE GENOMIC DNA]</scope>
    <source>
        <strain evidence="8">RWD-64-598 SS2</strain>
    </source>
</reference>
<protein>
    <submittedName>
        <fullName evidence="7">Metallo-hydrolase oxidoreductase</fullName>
    </submittedName>
</protein>
<dbReference type="Gene3D" id="3.60.15.10">
    <property type="entry name" value="Ribonuclease Z/Hydroxyacylglutathione hydrolase-like"/>
    <property type="match status" value="1"/>
</dbReference>
<dbReference type="PANTHER" id="PTHR42978">
    <property type="entry name" value="QUORUM-QUENCHING LACTONASE YTNP-RELATED-RELATED"/>
    <property type="match status" value="1"/>
</dbReference>
<dbReference type="InterPro" id="IPR036866">
    <property type="entry name" value="RibonucZ/Hydroxyglut_hydro"/>
</dbReference>
<dbReference type="GO" id="GO:0016787">
    <property type="term" value="F:hydrolase activity"/>
    <property type="evidence" value="ECO:0007669"/>
    <property type="project" value="UniProtKB-KW"/>
</dbReference>
<evidence type="ECO:0000256" key="3">
    <source>
        <dbReference type="ARBA" id="ARBA00022723"/>
    </source>
</evidence>
<dbReference type="Proteomes" id="UP000053558">
    <property type="component" value="Unassembled WGS sequence"/>
</dbReference>
<dbReference type="EMBL" id="JH711579">
    <property type="protein sequence ID" value="EIW80169.1"/>
    <property type="molecule type" value="Genomic_DNA"/>
</dbReference>
<organism evidence="7 8">
    <name type="scientific">Coniophora puteana (strain RWD-64-598)</name>
    <name type="common">Brown rot fungus</name>
    <dbReference type="NCBI Taxonomy" id="741705"/>
    <lineage>
        <taxon>Eukaryota</taxon>
        <taxon>Fungi</taxon>
        <taxon>Dikarya</taxon>
        <taxon>Basidiomycota</taxon>
        <taxon>Agaricomycotina</taxon>
        <taxon>Agaricomycetes</taxon>
        <taxon>Agaricomycetidae</taxon>
        <taxon>Boletales</taxon>
        <taxon>Coniophorineae</taxon>
        <taxon>Coniophoraceae</taxon>
        <taxon>Coniophora</taxon>
    </lineage>
</organism>
<evidence type="ECO:0000313" key="7">
    <source>
        <dbReference type="EMBL" id="EIW80169.1"/>
    </source>
</evidence>
<evidence type="ECO:0000256" key="5">
    <source>
        <dbReference type="ARBA" id="ARBA00022833"/>
    </source>
</evidence>